<dbReference type="InterPro" id="IPR000160">
    <property type="entry name" value="GGDEF_dom"/>
</dbReference>
<dbReference type="SMART" id="SM00052">
    <property type="entry name" value="EAL"/>
    <property type="match status" value="1"/>
</dbReference>
<keyword evidence="1" id="KW-0812">Transmembrane</keyword>
<feature type="transmembrane region" description="Helical" evidence="1">
    <location>
        <begin position="275"/>
        <end position="298"/>
    </location>
</feature>
<evidence type="ECO:0000313" key="5">
    <source>
        <dbReference type="Proteomes" id="UP000037530"/>
    </source>
</evidence>
<evidence type="ECO:0000256" key="1">
    <source>
        <dbReference type="SAM" id="Phobius"/>
    </source>
</evidence>
<dbReference type="STRING" id="171383.AKJ31_18080"/>
<feature type="transmembrane region" description="Helical" evidence="1">
    <location>
        <begin position="16"/>
        <end position="38"/>
    </location>
</feature>
<dbReference type="Pfam" id="PF13426">
    <property type="entry name" value="PAS_9"/>
    <property type="match status" value="1"/>
</dbReference>
<dbReference type="InterPro" id="IPR043128">
    <property type="entry name" value="Rev_trsase/Diguanyl_cyclase"/>
</dbReference>
<keyword evidence="1" id="KW-0472">Membrane</keyword>
<dbReference type="InterPro" id="IPR000014">
    <property type="entry name" value="PAS"/>
</dbReference>
<dbReference type="PROSITE" id="PS50883">
    <property type="entry name" value="EAL"/>
    <property type="match status" value="1"/>
</dbReference>
<dbReference type="SMART" id="SM00267">
    <property type="entry name" value="GGDEF"/>
    <property type="match status" value="1"/>
</dbReference>
<dbReference type="InterPro" id="IPR007892">
    <property type="entry name" value="CHASE4"/>
</dbReference>
<dbReference type="CDD" id="cd00130">
    <property type="entry name" value="PAS"/>
    <property type="match status" value="1"/>
</dbReference>
<dbReference type="Gene3D" id="3.30.450.20">
    <property type="entry name" value="PAS domain"/>
    <property type="match status" value="1"/>
</dbReference>
<dbReference type="AlphaFoldDB" id="A0A0M0HX09"/>
<dbReference type="Proteomes" id="UP000037530">
    <property type="component" value="Unassembled WGS sequence"/>
</dbReference>
<dbReference type="PATRIC" id="fig|171383.3.peg.3695"/>
<feature type="domain" description="EAL" evidence="2">
    <location>
        <begin position="651"/>
        <end position="907"/>
    </location>
</feature>
<evidence type="ECO:0000259" key="2">
    <source>
        <dbReference type="PROSITE" id="PS50883"/>
    </source>
</evidence>
<dbReference type="InterPro" id="IPR001633">
    <property type="entry name" value="EAL_dom"/>
</dbReference>
<dbReference type="PANTHER" id="PTHR44757">
    <property type="entry name" value="DIGUANYLATE CYCLASE DGCP"/>
    <property type="match status" value="1"/>
</dbReference>
<dbReference type="Pfam" id="PF00563">
    <property type="entry name" value="EAL"/>
    <property type="match status" value="1"/>
</dbReference>
<evidence type="ECO:0000313" key="4">
    <source>
        <dbReference type="EMBL" id="KOO06402.1"/>
    </source>
</evidence>
<dbReference type="InterPro" id="IPR029787">
    <property type="entry name" value="Nucleotide_cyclase"/>
</dbReference>
<dbReference type="RefSeq" id="WP_053410477.1">
    <property type="nucleotide sequence ID" value="NZ_DAIPHI010000091.1"/>
</dbReference>
<dbReference type="InterPro" id="IPR035965">
    <property type="entry name" value="PAS-like_dom_sf"/>
</dbReference>
<keyword evidence="5" id="KW-1185">Reference proteome</keyword>
<dbReference type="SUPFAM" id="SSF55073">
    <property type="entry name" value="Nucleotide cyclase"/>
    <property type="match status" value="1"/>
</dbReference>
<dbReference type="Pfam" id="PF05228">
    <property type="entry name" value="CHASE4"/>
    <property type="match status" value="1"/>
</dbReference>
<dbReference type="CDD" id="cd01948">
    <property type="entry name" value="EAL"/>
    <property type="match status" value="1"/>
</dbReference>
<dbReference type="SUPFAM" id="SSF141868">
    <property type="entry name" value="EAL domain-like"/>
    <property type="match status" value="1"/>
</dbReference>
<dbReference type="Pfam" id="PF00990">
    <property type="entry name" value="GGDEF"/>
    <property type="match status" value="1"/>
</dbReference>
<reference evidence="5" key="1">
    <citation type="submission" date="2015-08" db="EMBL/GenBank/DDBJ databases">
        <title>Vibrio galatheae sp. nov., a novel member of the Vibrionaceae family isolated from the Solomon Islands.</title>
        <authorList>
            <person name="Giubergia S."/>
            <person name="Machado H."/>
            <person name="Mateiu R.V."/>
            <person name="Gram L."/>
        </authorList>
    </citation>
    <scope>NUCLEOTIDE SEQUENCE [LARGE SCALE GENOMIC DNA]</scope>
    <source>
        <strain evidence="5">DSM 19134</strain>
    </source>
</reference>
<accession>A0A0M0HX09</accession>
<protein>
    <submittedName>
        <fullName evidence="4">Diguanylate cyclase</fullName>
    </submittedName>
</protein>
<dbReference type="EMBL" id="LHPI01000019">
    <property type="protein sequence ID" value="KOO06402.1"/>
    <property type="molecule type" value="Genomic_DNA"/>
</dbReference>
<feature type="domain" description="GGDEF" evidence="3">
    <location>
        <begin position="509"/>
        <end position="640"/>
    </location>
</feature>
<dbReference type="InterPro" id="IPR052155">
    <property type="entry name" value="Biofilm_reg_signaling"/>
</dbReference>
<proteinExistence type="predicted"/>
<dbReference type="Gene3D" id="3.20.20.450">
    <property type="entry name" value="EAL domain"/>
    <property type="match status" value="1"/>
</dbReference>
<keyword evidence="1" id="KW-1133">Transmembrane helix</keyword>
<name>A0A0M0HX09_9VIBR</name>
<evidence type="ECO:0000259" key="3">
    <source>
        <dbReference type="PROSITE" id="PS50887"/>
    </source>
</evidence>
<dbReference type="OrthoDB" id="1316910at2"/>
<organism evidence="4 5">
    <name type="scientific">Vibrio hepatarius</name>
    <dbReference type="NCBI Taxonomy" id="171383"/>
    <lineage>
        <taxon>Bacteria</taxon>
        <taxon>Pseudomonadati</taxon>
        <taxon>Pseudomonadota</taxon>
        <taxon>Gammaproteobacteria</taxon>
        <taxon>Vibrionales</taxon>
        <taxon>Vibrionaceae</taxon>
        <taxon>Vibrio</taxon>
        <taxon>Vibrio oreintalis group</taxon>
    </lineage>
</organism>
<dbReference type="Gene3D" id="3.30.70.270">
    <property type="match status" value="1"/>
</dbReference>
<dbReference type="SUPFAM" id="SSF55785">
    <property type="entry name" value="PYP-like sensor domain (PAS domain)"/>
    <property type="match status" value="1"/>
</dbReference>
<dbReference type="NCBIfam" id="TIGR00229">
    <property type="entry name" value="sensory_box"/>
    <property type="match status" value="1"/>
</dbReference>
<dbReference type="InterPro" id="IPR035919">
    <property type="entry name" value="EAL_sf"/>
</dbReference>
<sequence>MRLFRFLNFNLQTKTALYFAIGLLGVTLSSLFIIRYFFLVSLDELERMDAEAARKQASSVISMMVTSQEDHSYDWAMWDETHELLSGGDVDAYIERNLMAETLDALNLDLMVFMTLKGDVVTTLSRYEGDSHLDGWISELLTNQYVVGHIKAMNQTLDDKRVSKSGLVWLGDNIWSVSLTPVRNSEGTSASSGWMIWGQNLSARFPGDYSNILTGNNVIERLPESYVSTEDGHIHIDKSATTLTEWSELIGLSGQPIAALCTQIERTHYIKGSQLFKYLLAAFVAATTVISLITLLLFRKKVAIRFSDLEKNIEELFSTHQLERSESKSKDELDLLTHLLQALSSNTSTTQERLKDTLQKFEALYQSRNIAMVLVRDREIIDINQTALELLEYEKEDVLQHPLDLLCPDNEDQPECQVDIMYREFNRGKKHFEACVLTSKGEQVECTIETTLIQHEGEDAIMLAIQDQREKKLQEQLIETLSERDYLSELSNRKAIFDKANSFITSTPNQFSFIYISIPRLKVVSEVFGNQIFDDAIRYIASMFVNYLPQFQVGRISVHEFVVLIPDYKACEEAVHGTTRVLDELSSKKQILGVELDLSAQAAMLDPEITHEELDYLLQAAVYAVQNEASKESTLKIIKVGSEIFERAKLSSDICRELPNAIREQQIVAYYQPIVDTKTGEINGFEALARWLHPTLGIVSPGVFIPLAEQNNLEIELGESIIEQACQFIEKVNTQRGNANLRPVTVHVNLSSTHFYHTHLVKYLEEVTAQHQVQAGQLVVEMTESMLMGVETEVISRMEEIKSLGIQLALDDFGTGYSSFSTLCSFPLDIVKLDKSYIDQLDQNERAKILIRNIVKMAQELGLTTVAEGVETASQVRKLRNWNIEEIQGFYFYKPMPVEEAFVIAQR</sequence>
<gene>
    <name evidence="4" type="ORF">AKJ31_18080</name>
</gene>
<comment type="caution">
    <text evidence="4">The sequence shown here is derived from an EMBL/GenBank/DDBJ whole genome shotgun (WGS) entry which is preliminary data.</text>
</comment>
<dbReference type="PANTHER" id="PTHR44757:SF2">
    <property type="entry name" value="BIOFILM ARCHITECTURE MAINTENANCE PROTEIN MBAA"/>
    <property type="match status" value="1"/>
</dbReference>
<dbReference type="PROSITE" id="PS50887">
    <property type="entry name" value="GGDEF"/>
    <property type="match status" value="1"/>
</dbReference>